<organism evidence="1">
    <name type="scientific">uncultured marine group II/III euryarchaeote AD1000_57_E07</name>
    <dbReference type="NCBI Taxonomy" id="1457787"/>
    <lineage>
        <taxon>Archaea</taxon>
        <taxon>Methanobacteriati</taxon>
        <taxon>Methanobacteriota</taxon>
        <taxon>environmental samples</taxon>
    </lineage>
</organism>
<name>A0A075FTV8_9EURY</name>
<proteinExistence type="predicted"/>
<accession>A0A075FTV8</accession>
<dbReference type="AlphaFoldDB" id="A0A075FTV8"/>
<reference evidence="1" key="1">
    <citation type="journal article" date="2014" name="Genome Biol. Evol.">
        <title>Pangenome evidence for extensive interdomain horizontal transfer affecting lineage core and shell genes in uncultured planktonic thaumarchaeota and euryarchaeota.</title>
        <authorList>
            <person name="Deschamps P."/>
            <person name="Zivanovic Y."/>
            <person name="Moreira D."/>
            <person name="Rodriguez-Valera F."/>
            <person name="Lopez-Garcia P."/>
        </authorList>
    </citation>
    <scope>NUCLEOTIDE SEQUENCE</scope>
</reference>
<sequence length="95" mass="10240">MGPAGVPLPQRFGHRKTSSEANWKEVSSKASSTISCCCWGILLPNLICVLHIPTDLNSKALQPSIAQFRFPTISDGPGGLWICSRIRYSGPQGVT</sequence>
<evidence type="ECO:0000313" key="1">
    <source>
        <dbReference type="EMBL" id="AIE95090.1"/>
    </source>
</evidence>
<dbReference type="EMBL" id="KF900439">
    <property type="protein sequence ID" value="AIE95090.1"/>
    <property type="molecule type" value="Genomic_DNA"/>
</dbReference>
<protein>
    <submittedName>
        <fullName evidence="1">Uncharacterized protein</fullName>
    </submittedName>
</protein>